<evidence type="ECO:0000313" key="4">
    <source>
        <dbReference type="EMBL" id="KAG2437926.1"/>
    </source>
</evidence>
<sequence>MAGALLVALVATHLFLWSCGQALTIEGTAMVRYMEGAPSAVRRSPPPRRRPPPTTTRGSGRHAPPAAASRQNLTQLVTPPQLQLACPQILDTASGYSREDPFCNTPRVVLAYGAAAEQLRNENGLLSGDIVNVTLGVAADGKISLAGLKSIKRGSQKCPKTPGGSGDSIVLYLLDFSSCPGSGMAAPAALTPEAARSLLLPTPPNDDNAAASGVAATSNLKAYQEICSYGSRRVNSSAVAVVGPVPVPCTGALTHPRPRKDLVGLSPAAADALRMNSTHAGWWDLSRSCSPADMNAIERAAEAFAQQLVAKDPSSAEGRKLRAILQWREHRRNIYVLPPGSSCAQSWPAIAEVSCTSSTCGVFVDASTLTPNAGGPHPPHILMHELLHVQGLTHADRGSVEAGDPTDIMGTFGGAGAGLLCPNAPNMYRIGWVKHINEPGTKPFQITTTGAFGNLTAANFSGDSGNWIMRLVLPAQGTREDNMIVVNVGAENNLINAKRAAGAQTYYFSYRVRNTTAGGYDSGLPSDFHKKVLVHAYNGIQSQRVFGFKPNLLDWGPSFQQNGTDTWTSPFLAIDANGLGGGVRLVVQNVNDTQAVVDICRITENGREDSCTDGLDNDCDGHPDAEDPDCQ</sequence>
<comment type="caution">
    <text evidence="4">The sequence shown here is derived from an EMBL/GenBank/DDBJ whole genome shotgun (WGS) entry which is preliminary data.</text>
</comment>
<evidence type="ECO:0000256" key="2">
    <source>
        <dbReference type="SAM" id="SignalP"/>
    </source>
</evidence>
<evidence type="ECO:0000313" key="5">
    <source>
        <dbReference type="Proteomes" id="UP000650467"/>
    </source>
</evidence>
<accession>A0A835T5R8</accession>
<proteinExistence type="predicted"/>
<protein>
    <recommendedName>
        <fullName evidence="3">Peptidase M11 gametolysin domain-containing protein</fullName>
    </recommendedName>
</protein>
<keyword evidence="5" id="KW-1185">Reference proteome</keyword>
<evidence type="ECO:0000259" key="3">
    <source>
        <dbReference type="Pfam" id="PF05548"/>
    </source>
</evidence>
<feature type="signal peptide" evidence="2">
    <location>
        <begin position="1"/>
        <end position="22"/>
    </location>
</feature>
<feature type="region of interest" description="Disordered" evidence="1">
    <location>
        <begin position="37"/>
        <end position="72"/>
    </location>
</feature>
<keyword evidence="2" id="KW-0732">Signal</keyword>
<feature type="domain" description="Peptidase M11 gametolysin" evidence="3">
    <location>
        <begin position="170"/>
        <end position="540"/>
    </location>
</feature>
<dbReference type="EMBL" id="JAEHOC010000010">
    <property type="protein sequence ID" value="KAG2437926.1"/>
    <property type="molecule type" value="Genomic_DNA"/>
</dbReference>
<dbReference type="InterPro" id="IPR008752">
    <property type="entry name" value="Peptidase_M11"/>
</dbReference>
<feature type="region of interest" description="Disordered" evidence="1">
    <location>
        <begin position="611"/>
        <end position="631"/>
    </location>
</feature>
<dbReference type="AlphaFoldDB" id="A0A835T5R8"/>
<gene>
    <name evidence="4" type="ORF">HXX76_005542</name>
</gene>
<organism evidence="4 5">
    <name type="scientific">Chlamydomonas incerta</name>
    <dbReference type="NCBI Taxonomy" id="51695"/>
    <lineage>
        <taxon>Eukaryota</taxon>
        <taxon>Viridiplantae</taxon>
        <taxon>Chlorophyta</taxon>
        <taxon>core chlorophytes</taxon>
        <taxon>Chlorophyceae</taxon>
        <taxon>CS clade</taxon>
        <taxon>Chlamydomonadales</taxon>
        <taxon>Chlamydomonadaceae</taxon>
        <taxon>Chlamydomonas</taxon>
    </lineage>
</organism>
<feature type="chain" id="PRO_5032520892" description="Peptidase M11 gametolysin domain-containing protein" evidence="2">
    <location>
        <begin position="23"/>
        <end position="631"/>
    </location>
</feature>
<dbReference type="Pfam" id="PF05548">
    <property type="entry name" value="Peptidase_M11"/>
    <property type="match status" value="1"/>
</dbReference>
<reference evidence="4" key="1">
    <citation type="journal article" date="2020" name="bioRxiv">
        <title>Comparative genomics of Chlamydomonas.</title>
        <authorList>
            <person name="Craig R.J."/>
            <person name="Hasan A.R."/>
            <person name="Ness R.W."/>
            <person name="Keightley P.D."/>
        </authorList>
    </citation>
    <scope>NUCLEOTIDE SEQUENCE</scope>
    <source>
        <strain evidence="4">SAG 7.73</strain>
    </source>
</reference>
<dbReference type="OrthoDB" id="550723at2759"/>
<dbReference type="Proteomes" id="UP000650467">
    <property type="component" value="Unassembled WGS sequence"/>
</dbReference>
<evidence type="ECO:0000256" key="1">
    <source>
        <dbReference type="SAM" id="MobiDB-lite"/>
    </source>
</evidence>
<name>A0A835T5R8_CHLIN</name>